<proteinExistence type="predicted"/>
<sequence>MPSQENRPGMVHDQIRHATNYGQVVVNVLSRMTHETGTIDQNLLRQCLGLASSYLITDTSLNAERGLSTWICGLNNLVDVLVALHVRGELELETMNEGSKACSECWMIAGTWKGLAESRVLVRGVASKLRTLLDGNGKTYRGERVYAPS</sequence>
<dbReference type="STRING" id="765440.A0A0C3BW95"/>
<protein>
    <submittedName>
        <fullName evidence="1">Uncharacterized protein</fullName>
    </submittedName>
</protein>
<dbReference type="InParanoid" id="A0A0C3BW95"/>
<dbReference type="OrthoDB" id="3358904at2759"/>
<reference evidence="1 2" key="1">
    <citation type="submission" date="2014-04" db="EMBL/GenBank/DDBJ databases">
        <authorList>
            <consortium name="DOE Joint Genome Institute"/>
            <person name="Kuo A."/>
            <person name="Tarkka M."/>
            <person name="Buscot F."/>
            <person name="Kohler A."/>
            <person name="Nagy L.G."/>
            <person name="Floudas D."/>
            <person name="Copeland A."/>
            <person name="Barry K.W."/>
            <person name="Cichocki N."/>
            <person name="Veneault-Fourrey C."/>
            <person name="LaButti K."/>
            <person name="Lindquist E.A."/>
            <person name="Lipzen A."/>
            <person name="Lundell T."/>
            <person name="Morin E."/>
            <person name="Murat C."/>
            <person name="Sun H."/>
            <person name="Tunlid A."/>
            <person name="Henrissat B."/>
            <person name="Grigoriev I.V."/>
            <person name="Hibbett D.S."/>
            <person name="Martin F."/>
            <person name="Nordberg H.P."/>
            <person name="Cantor M.N."/>
            <person name="Hua S.X."/>
        </authorList>
    </citation>
    <scope>NUCLEOTIDE SEQUENCE [LARGE SCALE GENOMIC DNA]</scope>
    <source>
        <strain evidence="1 2">F 1598</strain>
    </source>
</reference>
<gene>
    <name evidence="1" type="ORF">PILCRDRAFT_1071</name>
</gene>
<reference evidence="2" key="2">
    <citation type="submission" date="2015-01" db="EMBL/GenBank/DDBJ databases">
        <title>Evolutionary Origins and Diversification of the Mycorrhizal Mutualists.</title>
        <authorList>
            <consortium name="DOE Joint Genome Institute"/>
            <consortium name="Mycorrhizal Genomics Consortium"/>
            <person name="Kohler A."/>
            <person name="Kuo A."/>
            <person name="Nagy L.G."/>
            <person name="Floudas D."/>
            <person name="Copeland A."/>
            <person name="Barry K.W."/>
            <person name="Cichocki N."/>
            <person name="Veneault-Fourrey C."/>
            <person name="LaButti K."/>
            <person name="Lindquist E.A."/>
            <person name="Lipzen A."/>
            <person name="Lundell T."/>
            <person name="Morin E."/>
            <person name="Murat C."/>
            <person name="Riley R."/>
            <person name="Ohm R."/>
            <person name="Sun H."/>
            <person name="Tunlid A."/>
            <person name="Henrissat B."/>
            <person name="Grigoriev I.V."/>
            <person name="Hibbett D.S."/>
            <person name="Martin F."/>
        </authorList>
    </citation>
    <scope>NUCLEOTIDE SEQUENCE [LARGE SCALE GENOMIC DNA]</scope>
    <source>
        <strain evidence="2">F 1598</strain>
    </source>
</reference>
<name>A0A0C3BW95_PILCF</name>
<dbReference type="EMBL" id="KN832972">
    <property type="protein sequence ID" value="KIM90823.1"/>
    <property type="molecule type" value="Genomic_DNA"/>
</dbReference>
<organism evidence="1 2">
    <name type="scientific">Piloderma croceum (strain F 1598)</name>
    <dbReference type="NCBI Taxonomy" id="765440"/>
    <lineage>
        <taxon>Eukaryota</taxon>
        <taxon>Fungi</taxon>
        <taxon>Dikarya</taxon>
        <taxon>Basidiomycota</taxon>
        <taxon>Agaricomycotina</taxon>
        <taxon>Agaricomycetes</taxon>
        <taxon>Agaricomycetidae</taxon>
        <taxon>Atheliales</taxon>
        <taxon>Atheliaceae</taxon>
        <taxon>Piloderma</taxon>
    </lineage>
</organism>
<dbReference type="Proteomes" id="UP000054166">
    <property type="component" value="Unassembled WGS sequence"/>
</dbReference>
<dbReference type="AlphaFoldDB" id="A0A0C3BW95"/>
<dbReference type="HOGENOM" id="CLU_124552_0_0_1"/>
<evidence type="ECO:0000313" key="1">
    <source>
        <dbReference type="EMBL" id="KIM90823.1"/>
    </source>
</evidence>
<accession>A0A0C3BW95</accession>
<evidence type="ECO:0000313" key="2">
    <source>
        <dbReference type="Proteomes" id="UP000054166"/>
    </source>
</evidence>
<keyword evidence="2" id="KW-1185">Reference proteome</keyword>